<proteinExistence type="inferred from homology"/>
<keyword evidence="5" id="KW-0812">Transmembrane</keyword>
<dbReference type="InterPro" id="IPR029044">
    <property type="entry name" value="Nucleotide-diphossugar_trans"/>
</dbReference>
<evidence type="ECO:0000259" key="6">
    <source>
        <dbReference type="PROSITE" id="PS50228"/>
    </source>
</evidence>
<accession>A0A1Y2D8Y3</accession>
<feature type="compositionally biased region" description="Low complexity" evidence="4">
    <location>
        <begin position="67"/>
        <end position="81"/>
    </location>
</feature>
<feature type="region of interest" description="Disordered" evidence="4">
    <location>
        <begin position="1"/>
        <end position="81"/>
    </location>
</feature>
<dbReference type="SUPFAM" id="SSF53448">
    <property type="entry name" value="Nucleotide-diphospho-sugar transferases"/>
    <property type="match status" value="1"/>
</dbReference>
<comment type="similarity">
    <text evidence="1">Belongs to the glycosyltransferase 34 family.</text>
</comment>
<dbReference type="EMBL" id="MCOG01000077">
    <property type="protein sequence ID" value="ORY55586.1"/>
    <property type="molecule type" value="Genomic_DNA"/>
</dbReference>
<dbReference type="Pfam" id="PF05637">
    <property type="entry name" value="Glyco_transf_34"/>
    <property type="match status" value="1"/>
</dbReference>
<reference evidence="7 8" key="1">
    <citation type="submission" date="2016-08" db="EMBL/GenBank/DDBJ databases">
        <title>A Parts List for Fungal Cellulosomes Revealed by Comparative Genomics.</title>
        <authorList>
            <consortium name="DOE Joint Genome Institute"/>
            <person name="Haitjema C.H."/>
            <person name="Gilmore S.P."/>
            <person name="Henske J.K."/>
            <person name="Solomon K.V."/>
            <person name="De Groot R."/>
            <person name="Kuo A."/>
            <person name="Mondo S.J."/>
            <person name="Salamov A.A."/>
            <person name="Labutti K."/>
            <person name="Zhao Z."/>
            <person name="Chiniquy J."/>
            <person name="Barry K."/>
            <person name="Brewer H.M."/>
            <person name="Purvine S.O."/>
            <person name="Wright A.T."/>
            <person name="Boxma B."/>
            <person name="Van Alen T."/>
            <person name="Hackstein J.H."/>
            <person name="Baker S.E."/>
            <person name="Grigoriev I.V."/>
            <person name="O'Malley M.A."/>
        </authorList>
    </citation>
    <scope>NUCLEOTIDE SEQUENCE [LARGE SCALE GENOMIC DNA]</scope>
    <source>
        <strain evidence="7 8">G1</strain>
    </source>
</reference>
<dbReference type="STRING" id="1754190.A0A1Y2D8Y3"/>
<dbReference type="InterPro" id="IPR000922">
    <property type="entry name" value="Lectin_gal-bd_dom"/>
</dbReference>
<keyword evidence="8" id="KW-1185">Reference proteome</keyword>
<keyword evidence="5" id="KW-0472">Membrane</keyword>
<evidence type="ECO:0000256" key="2">
    <source>
        <dbReference type="ARBA" id="ARBA00022676"/>
    </source>
</evidence>
<dbReference type="Proteomes" id="UP000193920">
    <property type="component" value="Unassembled WGS sequence"/>
</dbReference>
<feature type="compositionally biased region" description="Low complexity" evidence="4">
    <location>
        <begin position="20"/>
        <end position="31"/>
    </location>
</feature>
<evidence type="ECO:0000313" key="8">
    <source>
        <dbReference type="Proteomes" id="UP000193920"/>
    </source>
</evidence>
<dbReference type="GO" id="GO:0006487">
    <property type="term" value="P:protein N-linked glycosylation"/>
    <property type="evidence" value="ECO:0007669"/>
    <property type="project" value="TreeGrafter"/>
</dbReference>
<keyword evidence="5" id="KW-1133">Transmembrane helix</keyword>
<dbReference type="InterPro" id="IPR008630">
    <property type="entry name" value="Glyco_trans_34"/>
</dbReference>
<dbReference type="PROSITE" id="PS50228">
    <property type="entry name" value="SUEL_LECTIN"/>
    <property type="match status" value="1"/>
</dbReference>
<dbReference type="GO" id="GO:0016757">
    <property type="term" value="F:glycosyltransferase activity"/>
    <property type="evidence" value="ECO:0007669"/>
    <property type="project" value="UniProtKB-KW"/>
</dbReference>
<keyword evidence="3" id="KW-0808">Transferase</keyword>
<dbReference type="AlphaFoldDB" id="A0A1Y2D8Y3"/>
<dbReference type="GO" id="GO:0030246">
    <property type="term" value="F:carbohydrate binding"/>
    <property type="evidence" value="ECO:0007669"/>
    <property type="project" value="InterPro"/>
</dbReference>
<feature type="compositionally biased region" description="Polar residues" evidence="4">
    <location>
        <begin position="37"/>
        <end position="66"/>
    </location>
</feature>
<evidence type="ECO:0000256" key="3">
    <source>
        <dbReference type="ARBA" id="ARBA00022679"/>
    </source>
</evidence>
<gene>
    <name evidence="7" type="ORF">LY90DRAFT_382256</name>
</gene>
<protein>
    <recommendedName>
        <fullName evidence="6">SUEL-type lectin domain-containing protein</fullName>
    </recommendedName>
</protein>
<dbReference type="PANTHER" id="PTHR31306:SF8">
    <property type="entry name" value="GLYCOSYLTRANSFERASE FAMILY 34 PROTEIN"/>
    <property type="match status" value="1"/>
</dbReference>
<dbReference type="Gene3D" id="2.60.120.740">
    <property type="match status" value="1"/>
</dbReference>
<dbReference type="OrthoDB" id="2154537at2759"/>
<dbReference type="InterPro" id="IPR043159">
    <property type="entry name" value="Lectin_gal-bd_sf"/>
</dbReference>
<organism evidence="7 8">
    <name type="scientific">Neocallimastix californiae</name>
    <dbReference type="NCBI Taxonomy" id="1754190"/>
    <lineage>
        <taxon>Eukaryota</taxon>
        <taxon>Fungi</taxon>
        <taxon>Fungi incertae sedis</taxon>
        <taxon>Chytridiomycota</taxon>
        <taxon>Chytridiomycota incertae sedis</taxon>
        <taxon>Neocallimastigomycetes</taxon>
        <taxon>Neocallimastigales</taxon>
        <taxon>Neocallimastigaceae</taxon>
        <taxon>Neocallimastix</taxon>
    </lineage>
</organism>
<evidence type="ECO:0000256" key="4">
    <source>
        <dbReference type="SAM" id="MobiDB-lite"/>
    </source>
</evidence>
<evidence type="ECO:0000256" key="5">
    <source>
        <dbReference type="SAM" id="Phobius"/>
    </source>
</evidence>
<comment type="caution">
    <text evidence="7">The sequence shown here is derived from an EMBL/GenBank/DDBJ whole genome shotgun (WGS) entry which is preliminary data.</text>
</comment>
<sequence length="597" mass="70212">MVKSNDYLPLKNENEYLDTNNSSSKDNVNSKLEVKNETNNSVEPTASDQNSVILEVSTNDENSKNTNFENENDINSSISSSNSINEQVNTEKYGLKESIGNRTSYKWKITTIIVIFVFLLVQCLIVNISLKVVENYEFSKEIPNCDSNLVFLKSGELNWKDDKNITLETSNLSRDLKGFMFLNENNSNGPITVNRDEDDGSKMDVFQTIKHSGKENSLPKEVEAYQMMEEKLPEKEEYICELRPKLPSEGQKEFTISCPVHYVLSIDYSFYGRHKNDMDHCNRHHNGEVMEDDRIKTSEDCGYNSLEDVKELCEGKRQCVLLSSNVFFKDTCEGIHKYLHIKYHCDKEKTFRKANRFAVVMFANKIPVNSIYENSINEFYQYSKYYGYDYYLYRYRYDFEREIYYVKLESILETMIKGLKENKYEWIFWVDSDTILANPTIELDTFIPEDSDIHFIAGTDHNGLNAGVFLIRVHPWSLNFLMRAMSYFYYKPNRFLRFADQSSLNNVLTESDESKHYVIVPQRWFNSYLDYKEDGDFIIHLAGEHNKSKLAKEFRLKLKNNHWYKSKTNNEMRKEVLSYYALPKEEQHHIQAQKKKI</sequence>
<dbReference type="GO" id="GO:0000139">
    <property type="term" value="C:Golgi membrane"/>
    <property type="evidence" value="ECO:0007669"/>
    <property type="project" value="TreeGrafter"/>
</dbReference>
<feature type="transmembrane region" description="Helical" evidence="5">
    <location>
        <begin position="109"/>
        <end position="130"/>
    </location>
</feature>
<evidence type="ECO:0000313" key="7">
    <source>
        <dbReference type="EMBL" id="ORY55586.1"/>
    </source>
</evidence>
<dbReference type="Gene3D" id="3.90.550.10">
    <property type="entry name" value="Spore Coat Polysaccharide Biosynthesis Protein SpsA, Chain A"/>
    <property type="match status" value="1"/>
</dbReference>
<keyword evidence="2" id="KW-0328">Glycosyltransferase</keyword>
<evidence type="ECO:0000256" key="1">
    <source>
        <dbReference type="ARBA" id="ARBA00005664"/>
    </source>
</evidence>
<dbReference type="PANTHER" id="PTHR31306">
    <property type="entry name" value="ALPHA-1,6-MANNOSYLTRANSFERASE MNN11-RELATED"/>
    <property type="match status" value="1"/>
</dbReference>
<dbReference type="Pfam" id="PF02140">
    <property type="entry name" value="SUEL_Lectin"/>
    <property type="match status" value="1"/>
</dbReference>
<name>A0A1Y2D8Y3_9FUNG</name>
<feature type="domain" description="SUEL-type lectin" evidence="6">
    <location>
        <begin position="248"/>
        <end position="346"/>
    </location>
</feature>